<feature type="chain" id="PRO_5022997179" evidence="1">
    <location>
        <begin position="24"/>
        <end position="516"/>
    </location>
</feature>
<dbReference type="InterPro" id="IPR011446">
    <property type="entry name" value="BBP7"/>
</dbReference>
<dbReference type="RefSeq" id="WP_146453343.1">
    <property type="nucleotide sequence ID" value="NZ_SJPW01000001.1"/>
</dbReference>
<dbReference type="OrthoDB" id="8212403at2"/>
<gene>
    <name evidence="2" type="ORF">Poly51_00380</name>
</gene>
<dbReference type="AlphaFoldDB" id="A0A5C6FDB4"/>
<organism evidence="2 3">
    <name type="scientific">Rubripirellula tenax</name>
    <dbReference type="NCBI Taxonomy" id="2528015"/>
    <lineage>
        <taxon>Bacteria</taxon>
        <taxon>Pseudomonadati</taxon>
        <taxon>Planctomycetota</taxon>
        <taxon>Planctomycetia</taxon>
        <taxon>Pirellulales</taxon>
        <taxon>Pirellulaceae</taxon>
        <taxon>Rubripirellula</taxon>
    </lineage>
</organism>
<keyword evidence="1" id="KW-0732">Signal</keyword>
<evidence type="ECO:0000313" key="2">
    <source>
        <dbReference type="EMBL" id="TWU59766.1"/>
    </source>
</evidence>
<name>A0A5C6FDB4_9BACT</name>
<feature type="signal peptide" evidence="1">
    <location>
        <begin position="1"/>
        <end position="23"/>
    </location>
</feature>
<sequence precursor="true">MKTKFKKLALTAMLLSSSSMAMADNGTSIIGDLPGYGEDAYFDEDAAYADEQTFEADQSVAYDNEEAAEQIAPVGHTERSVVTRAPRRRSVSTPAHAAAYTPVQASQLQPVTYYGDDCGCGPSGGACGVETISMNDCGCGSSSCGGGCGVGRRMNQMFNSCDTNAWASLEALLWFVEPRDTAPLVLGAPTGTLPSIGQQGVTTLFGGQGENELSAGFRVDGGVWLSDHVGIGGRFWMLDDSGDSFNYNGNGTGPSVGRSFFNTSPGVAGEDAIEINQAGRFRGNLQAESSLDIMAAEAYARLRLGRGQHCNVDLIGGYSHFNIDDSLSIRSETINLITIGGNPAGLSRSFVDQFDTENEFNGGQIGFDMIMQRGCWTVSSLTKVHLGNMNQMVNVRGSKTRDERFVGSNVAPVTQAGGVLAGVNPNGTPVSVERDVFAFAPEANFKIGYNFRKNVAFTVGYSFIYFDNVALNGGTIDRMVDGVNVTDFTNPTFNGVNDGDDGLWVHGLDLGVVIDF</sequence>
<dbReference type="Proteomes" id="UP000318288">
    <property type="component" value="Unassembled WGS sequence"/>
</dbReference>
<evidence type="ECO:0000313" key="3">
    <source>
        <dbReference type="Proteomes" id="UP000318288"/>
    </source>
</evidence>
<protein>
    <submittedName>
        <fullName evidence="2">Uncharacterized protein</fullName>
    </submittedName>
</protein>
<accession>A0A5C6FDB4</accession>
<dbReference type="Pfam" id="PF07585">
    <property type="entry name" value="BBP7"/>
    <property type="match status" value="1"/>
</dbReference>
<comment type="caution">
    <text evidence="2">The sequence shown here is derived from an EMBL/GenBank/DDBJ whole genome shotgun (WGS) entry which is preliminary data.</text>
</comment>
<dbReference type="EMBL" id="SJPW01000001">
    <property type="protein sequence ID" value="TWU59766.1"/>
    <property type="molecule type" value="Genomic_DNA"/>
</dbReference>
<keyword evidence="3" id="KW-1185">Reference proteome</keyword>
<evidence type="ECO:0000256" key="1">
    <source>
        <dbReference type="SAM" id="SignalP"/>
    </source>
</evidence>
<reference evidence="2 3" key="1">
    <citation type="submission" date="2019-02" db="EMBL/GenBank/DDBJ databases">
        <title>Deep-cultivation of Planctomycetes and their phenomic and genomic characterization uncovers novel biology.</title>
        <authorList>
            <person name="Wiegand S."/>
            <person name="Jogler M."/>
            <person name="Boedeker C."/>
            <person name="Pinto D."/>
            <person name="Vollmers J."/>
            <person name="Rivas-Marin E."/>
            <person name="Kohn T."/>
            <person name="Peeters S.H."/>
            <person name="Heuer A."/>
            <person name="Rast P."/>
            <person name="Oberbeckmann S."/>
            <person name="Bunk B."/>
            <person name="Jeske O."/>
            <person name="Meyerdierks A."/>
            <person name="Storesund J.E."/>
            <person name="Kallscheuer N."/>
            <person name="Luecker S."/>
            <person name="Lage O.M."/>
            <person name="Pohl T."/>
            <person name="Merkel B.J."/>
            <person name="Hornburger P."/>
            <person name="Mueller R.-W."/>
            <person name="Bruemmer F."/>
            <person name="Labrenz M."/>
            <person name="Spormann A.M."/>
            <person name="Op Den Camp H."/>
            <person name="Overmann J."/>
            <person name="Amann R."/>
            <person name="Jetten M.S.M."/>
            <person name="Mascher T."/>
            <person name="Medema M.H."/>
            <person name="Devos D.P."/>
            <person name="Kaster A.-K."/>
            <person name="Ovreas L."/>
            <person name="Rohde M."/>
            <person name="Galperin M.Y."/>
            <person name="Jogler C."/>
        </authorList>
    </citation>
    <scope>NUCLEOTIDE SEQUENCE [LARGE SCALE GENOMIC DNA]</scope>
    <source>
        <strain evidence="2 3">Poly51</strain>
    </source>
</reference>
<proteinExistence type="predicted"/>